<name>A0ABY4RZI4_AQUTE</name>
<dbReference type="PANTHER" id="PTHR11102:SF160">
    <property type="entry name" value="ERAD-ASSOCIATED E3 UBIQUITIN-PROTEIN LIGASE COMPONENT HRD3"/>
    <property type="match status" value="1"/>
</dbReference>
<dbReference type="Gene3D" id="1.25.40.10">
    <property type="entry name" value="Tetratricopeptide repeat domain"/>
    <property type="match status" value="1"/>
</dbReference>
<dbReference type="InterPro" id="IPR050767">
    <property type="entry name" value="Sel1_AlgK"/>
</dbReference>
<sequence length="615" mass="68015">MKPIMKSAISLPYARKILRAALALAALTLVTVLIWKKDAMTQAIDRRLHADLPRFTELPAFDPYRKSFTCRHEAAVNPVPSDQAQALFEEAVALSDWGIPRKERDFAKIAALYRQAMALGHWKAQFNLAGLYLEGDGVPFDPDEAVRLTEDLMRQGVPAAWFNMGNYYMSGVGPLQPSATVAYAFWQRAADMGSLHAQAELGKALDALIDEPPRHYNNRPIGREMLECAFAQGSGDAAFELGMSYRTDVPHADDLADKQAIFLKALQRFHEGVKFGSQRCAGSLSALFGLGKLEIGQPIDPAREDRYHAISDYLWHHPDTRLPNLDRVLPLPPADLPPWDGEVESLIDAAKPVRVTPSLPKASAELQRTRAHVPEGYAIAPYEGPTLPFAAVDHRYGQSFLVRAPQDGYYQPLHASAMRPAQKLFRLPERLRHLQDDTYERRDRDLLAQTPPLFYREGETLSLASSGLLPQAFGFPENARGHSSVYWRFVGTARPVRPLTDHLARAGLVQAIAQATDQCCVDGQVCPTSGIWQPEVTNAEHPLAKVFNGTLAGESWRRQAFVLAGEPLPSLGEQLAPVLAEAERAQLQVQWRLMVACERACRAGFAPDSSRPGGA</sequence>
<protein>
    <submittedName>
        <fullName evidence="2">Sel1 repeat family protein</fullName>
    </submittedName>
</protein>
<feature type="domain" description="DUF6396" evidence="1">
    <location>
        <begin position="295"/>
        <end position="346"/>
    </location>
</feature>
<evidence type="ECO:0000313" key="3">
    <source>
        <dbReference type="Proteomes" id="UP001056201"/>
    </source>
</evidence>
<dbReference type="SMART" id="SM00671">
    <property type="entry name" value="SEL1"/>
    <property type="match status" value="2"/>
</dbReference>
<dbReference type="EMBL" id="CP097635">
    <property type="protein sequence ID" value="URI05992.1"/>
    <property type="molecule type" value="Genomic_DNA"/>
</dbReference>
<evidence type="ECO:0000313" key="2">
    <source>
        <dbReference type="EMBL" id="URI05992.1"/>
    </source>
</evidence>
<gene>
    <name evidence="2" type="ORF">MW290_08595</name>
</gene>
<organism evidence="2 3">
    <name type="scientific">Aquincola tertiaricarbonis</name>
    <dbReference type="NCBI Taxonomy" id="391953"/>
    <lineage>
        <taxon>Bacteria</taxon>
        <taxon>Pseudomonadati</taxon>
        <taxon>Pseudomonadota</taxon>
        <taxon>Betaproteobacteria</taxon>
        <taxon>Burkholderiales</taxon>
        <taxon>Sphaerotilaceae</taxon>
        <taxon>Aquincola</taxon>
    </lineage>
</organism>
<accession>A0ABY4RZI4</accession>
<proteinExistence type="predicted"/>
<reference evidence="2" key="1">
    <citation type="submission" date="2022-05" db="EMBL/GenBank/DDBJ databases">
        <title>An RpoN-dependent PEP-CTERM gene is involved in floc formation of an Aquincola tertiaricarbonis strain.</title>
        <authorList>
            <person name="Qiu D."/>
            <person name="Xia M."/>
        </authorList>
    </citation>
    <scope>NUCLEOTIDE SEQUENCE</scope>
    <source>
        <strain evidence="2">RN12</strain>
    </source>
</reference>
<dbReference type="InterPro" id="IPR045653">
    <property type="entry name" value="DUF6396"/>
</dbReference>
<dbReference type="Pfam" id="PF08238">
    <property type="entry name" value="Sel1"/>
    <property type="match status" value="2"/>
</dbReference>
<dbReference type="InterPro" id="IPR011990">
    <property type="entry name" value="TPR-like_helical_dom_sf"/>
</dbReference>
<keyword evidence="3" id="KW-1185">Reference proteome</keyword>
<dbReference type="Proteomes" id="UP001056201">
    <property type="component" value="Chromosome 1"/>
</dbReference>
<dbReference type="PANTHER" id="PTHR11102">
    <property type="entry name" value="SEL-1-LIKE PROTEIN"/>
    <property type="match status" value="1"/>
</dbReference>
<dbReference type="SUPFAM" id="SSF81901">
    <property type="entry name" value="HCP-like"/>
    <property type="match status" value="1"/>
</dbReference>
<evidence type="ECO:0000259" key="1">
    <source>
        <dbReference type="Pfam" id="PF19933"/>
    </source>
</evidence>
<dbReference type="InterPro" id="IPR006597">
    <property type="entry name" value="Sel1-like"/>
</dbReference>
<dbReference type="Pfam" id="PF19933">
    <property type="entry name" value="DUF6396"/>
    <property type="match status" value="1"/>
</dbReference>